<evidence type="ECO:0000313" key="12">
    <source>
        <dbReference type="Proteomes" id="UP000316621"/>
    </source>
</evidence>
<keyword evidence="8" id="KW-0624">Polysaccharide degradation</keyword>
<evidence type="ECO:0000259" key="10">
    <source>
        <dbReference type="Pfam" id="PF17652"/>
    </source>
</evidence>
<evidence type="ECO:0000313" key="11">
    <source>
        <dbReference type="EMBL" id="RZC79928.1"/>
    </source>
</evidence>
<dbReference type="Pfam" id="PF03639">
    <property type="entry name" value="Glyco_hydro_81"/>
    <property type="match status" value="1"/>
</dbReference>
<dbReference type="PROSITE" id="PS52008">
    <property type="entry name" value="GH81"/>
    <property type="match status" value="1"/>
</dbReference>
<dbReference type="GO" id="GO:0071555">
    <property type="term" value="P:cell wall organization"/>
    <property type="evidence" value="ECO:0007669"/>
    <property type="project" value="UniProtKB-KW"/>
</dbReference>
<dbReference type="Gramene" id="RZC79928">
    <property type="protein sequence ID" value="RZC79928"/>
    <property type="gene ID" value="C5167_042502"/>
</dbReference>
<proteinExistence type="inferred from homology"/>
<dbReference type="GO" id="GO:0000272">
    <property type="term" value="P:polysaccharide catabolic process"/>
    <property type="evidence" value="ECO:0007669"/>
    <property type="project" value="UniProtKB-KW"/>
</dbReference>
<sequence>MASSSSAVPFLFPETNSTILPNPSKFFSPHLLSSPLPTNSFFQNCTLKKGDQPEFIHPYLIQASQTSLSICHPSRVATPSFIYQKFVPNITISSHCKTKKNHVISSYSDLSVTLDYPPNLQFFLVRGSPYVTCSVASKTPISISAGHDIRSVSPTGSHKKHTIKLDNGQTWLLYSSSRINLMRSGNRLTSDGFCGVVRLAILPDPRFETILDRFSSCYPVSGDAAFRKPFCLEYKWETKGLRHLLLLAHPLHLQLLSSDDCDVEVLDKLIYESMDGVDNKSIPELVSALITDVEGGLTEFVDGRNQESTSEAVNAYYSAALLGLSYGDMELVAISSTIAAMEIQAAQTWWHIKEGSGRQYEHEFSKQSRVVGVLWANKRDSGLWFAPPDWRECRVGIQVLPLSITEVLFSDLVFARELVKWVSPALATEKWKGFAYALEGLYNKESALQKIRSLKKYDDGNSRTNLLWWIHSRN</sequence>
<dbReference type="PANTHER" id="PTHR31983:SF0">
    <property type="entry name" value="GLUCAN ENDO-1,3-BETA-D-GLUCOSIDASE 2"/>
    <property type="match status" value="1"/>
</dbReference>
<dbReference type="OMA" id="YIQMIHA"/>
<evidence type="ECO:0000256" key="6">
    <source>
        <dbReference type="ARBA" id="ARBA00023295"/>
    </source>
</evidence>
<keyword evidence="5" id="KW-0119">Carbohydrate metabolism</keyword>
<accession>A0A4Y7L670</accession>
<feature type="domain" description="Glycosyl hydrolase family 81 C-terminal" evidence="10">
    <location>
        <begin position="295"/>
        <end position="470"/>
    </location>
</feature>
<reference evidence="11 12" key="1">
    <citation type="journal article" date="2018" name="Science">
        <title>The opium poppy genome and morphinan production.</title>
        <authorList>
            <person name="Guo L."/>
            <person name="Winzer T."/>
            <person name="Yang X."/>
            <person name="Li Y."/>
            <person name="Ning Z."/>
            <person name="He Z."/>
            <person name="Teodor R."/>
            <person name="Lu Y."/>
            <person name="Bowser T.A."/>
            <person name="Graham I.A."/>
            <person name="Ye K."/>
        </authorList>
    </citation>
    <scope>NUCLEOTIDE SEQUENCE [LARGE SCALE GENOMIC DNA]</scope>
    <source>
        <strain evidence="12">cv. HN1</strain>
        <tissue evidence="11">Leaves</tissue>
    </source>
</reference>
<dbReference type="EMBL" id="CM010724">
    <property type="protein sequence ID" value="RZC79928.1"/>
    <property type="molecule type" value="Genomic_DNA"/>
</dbReference>
<dbReference type="GO" id="GO:0052861">
    <property type="term" value="F:endo-1,3(4)-beta-glucanase activity"/>
    <property type="evidence" value="ECO:0007669"/>
    <property type="project" value="InterPro"/>
</dbReference>
<evidence type="ECO:0000256" key="4">
    <source>
        <dbReference type="ARBA" id="ARBA00022801"/>
    </source>
</evidence>
<evidence type="ECO:0000256" key="1">
    <source>
        <dbReference type="ARBA" id="ARBA00000382"/>
    </source>
</evidence>
<dbReference type="Gene3D" id="2.70.98.30">
    <property type="entry name" value="Golgi alpha-mannosidase II, domain 4"/>
    <property type="match status" value="1"/>
</dbReference>
<protein>
    <recommendedName>
        <fullName evidence="3">glucan endo-1,3-beta-D-glucosidase</fullName>
        <ecNumber evidence="3">3.2.1.39</ecNumber>
    </recommendedName>
</protein>
<dbReference type="PANTHER" id="PTHR31983">
    <property type="entry name" value="ENDO-1,3(4)-BETA-GLUCANASE 1"/>
    <property type="match status" value="1"/>
</dbReference>
<dbReference type="AlphaFoldDB" id="A0A4Y7L670"/>
<gene>
    <name evidence="11" type="ORF">C5167_042502</name>
</gene>
<keyword evidence="12" id="KW-1185">Reference proteome</keyword>
<dbReference type="Proteomes" id="UP000316621">
    <property type="component" value="Chromosome 10"/>
</dbReference>
<comment type="catalytic activity">
    <reaction evidence="1">
        <text>Hydrolysis of (1-&gt;3)-beta-D-glucosidic linkages in (1-&gt;3)-beta-D-glucans.</text>
        <dbReference type="EC" id="3.2.1.39"/>
    </reaction>
</comment>
<evidence type="ECO:0000256" key="2">
    <source>
        <dbReference type="ARBA" id="ARBA00010730"/>
    </source>
</evidence>
<evidence type="ECO:0000256" key="5">
    <source>
        <dbReference type="ARBA" id="ARBA00023277"/>
    </source>
</evidence>
<dbReference type="InterPro" id="IPR040451">
    <property type="entry name" value="GH81_N"/>
</dbReference>
<dbReference type="Pfam" id="PF17652">
    <property type="entry name" value="Glyco_hydro81C"/>
    <property type="match status" value="1"/>
</dbReference>
<keyword evidence="6" id="KW-0326">Glycosidase</keyword>
<organism evidence="11 12">
    <name type="scientific">Papaver somniferum</name>
    <name type="common">Opium poppy</name>
    <dbReference type="NCBI Taxonomy" id="3469"/>
    <lineage>
        <taxon>Eukaryota</taxon>
        <taxon>Viridiplantae</taxon>
        <taxon>Streptophyta</taxon>
        <taxon>Embryophyta</taxon>
        <taxon>Tracheophyta</taxon>
        <taxon>Spermatophyta</taxon>
        <taxon>Magnoliopsida</taxon>
        <taxon>Ranunculales</taxon>
        <taxon>Papaveraceae</taxon>
        <taxon>Papaveroideae</taxon>
        <taxon>Papaver</taxon>
    </lineage>
</organism>
<keyword evidence="4" id="KW-0378">Hydrolase</keyword>
<evidence type="ECO:0000259" key="9">
    <source>
        <dbReference type="Pfam" id="PF03639"/>
    </source>
</evidence>
<feature type="domain" description="Glycosyl hydrolase family 81 N-terminal" evidence="9">
    <location>
        <begin position="33"/>
        <end position="276"/>
    </location>
</feature>
<dbReference type="InterPro" id="IPR005200">
    <property type="entry name" value="Endo-beta-glucanase"/>
</dbReference>
<evidence type="ECO:0000256" key="8">
    <source>
        <dbReference type="ARBA" id="ARBA00023326"/>
    </source>
</evidence>
<keyword evidence="7" id="KW-0961">Cell wall biogenesis/degradation</keyword>
<dbReference type="EC" id="3.2.1.39" evidence="3"/>
<comment type="similarity">
    <text evidence="2">Belongs to the glycosyl hydrolase 81 family.</text>
</comment>
<evidence type="ECO:0000256" key="7">
    <source>
        <dbReference type="ARBA" id="ARBA00023316"/>
    </source>
</evidence>
<dbReference type="STRING" id="3469.A0A4Y7L670"/>
<dbReference type="InterPro" id="IPR040720">
    <property type="entry name" value="GH81_C"/>
</dbReference>
<evidence type="ECO:0000256" key="3">
    <source>
        <dbReference type="ARBA" id="ARBA00012780"/>
    </source>
</evidence>
<dbReference type="GO" id="GO:0042973">
    <property type="term" value="F:glucan endo-1,3-beta-D-glucosidase activity"/>
    <property type="evidence" value="ECO:0007669"/>
    <property type="project" value="UniProtKB-EC"/>
</dbReference>
<name>A0A4Y7L670_PAPSO</name>